<dbReference type="AlphaFoldDB" id="L9W7P1"/>
<accession>L9W7P1</accession>
<name>L9W7P1_9EURY</name>
<reference evidence="1 2" key="1">
    <citation type="journal article" date="2014" name="PLoS Genet.">
        <title>Phylogenetically driven sequencing of extremely halophilic archaea reveals strategies for static and dynamic osmo-response.</title>
        <authorList>
            <person name="Becker E.A."/>
            <person name="Seitzer P.M."/>
            <person name="Tritt A."/>
            <person name="Larsen D."/>
            <person name="Krusor M."/>
            <person name="Yao A.I."/>
            <person name="Wu D."/>
            <person name="Madern D."/>
            <person name="Eisen J.A."/>
            <person name="Darling A.E."/>
            <person name="Facciotti M.T."/>
        </authorList>
    </citation>
    <scope>NUCLEOTIDE SEQUENCE [LARGE SCALE GENOMIC DNA]</scope>
    <source>
        <strain evidence="1 2">JCM 14089</strain>
    </source>
</reference>
<dbReference type="STRING" id="1230460.C495_08125"/>
<evidence type="ECO:0000313" key="1">
    <source>
        <dbReference type="EMBL" id="ELY45357.1"/>
    </source>
</evidence>
<dbReference type="InterPro" id="IPR036390">
    <property type="entry name" value="WH_DNA-bd_sf"/>
</dbReference>
<protein>
    <recommendedName>
        <fullName evidence="3">ArsR family transcriptional regulator</fullName>
    </recommendedName>
</protein>
<dbReference type="RefSeq" id="WP_008161761.1">
    <property type="nucleotide sequence ID" value="NZ_AOHX01000035.1"/>
</dbReference>
<organism evidence="1 2">
    <name type="scientific">Natronorubrum sulfidifaciens JCM 14089</name>
    <dbReference type="NCBI Taxonomy" id="1230460"/>
    <lineage>
        <taxon>Archaea</taxon>
        <taxon>Methanobacteriati</taxon>
        <taxon>Methanobacteriota</taxon>
        <taxon>Stenosarchaea group</taxon>
        <taxon>Halobacteria</taxon>
        <taxon>Halobacteriales</taxon>
        <taxon>Natrialbaceae</taxon>
        <taxon>Natronorubrum</taxon>
    </lineage>
</organism>
<gene>
    <name evidence="1" type="ORF">C495_08125</name>
</gene>
<comment type="caution">
    <text evidence="1">The sequence shown here is derived from an EMBL/GenBank/DDBJ whole genome shotgun (WGS) entry which is preliminary data.</text>
</comment>
<dbReference type="SUPFAM" id="SSF46785">
    <property type="entry name" value="Winged helix' DNA-binding domain"/>
    <property type="match status" value="1"/>
</dbReference>
<sequence length="94" mass="10608">MSESHSRTAGSGPFAEQQRLFKLLSQDTRHLIIQELLGHPTHLMSLAELEYMTGKSQAAIKDQLEALIEAEILACYTYEPSEGKRDLPAKFYLN</sequence>
<dbReference type="Proteomes" id="UP000011661">
    <property type="component" value="Unassembled WGS sequence"/>
</dbReference>
<proteinExistence type="predicted"/>
<dbReference type="InterPro" id="IPR036388">
    <property type="entry name" value="WH-like_DNA-bd_sf"/>
</dbReference>
<dbReference type="PATRIC" id="fig|1230460.4.peg.1640"/>
<evidence type="ECO:0000313" key="2">
    <source>
        <dbReference type="Proteomes" id="UP000011661"/>
    </source>
</evidence>
<dbReference type="Gene3D" id="1.10.10.10">
    <property type="entry name" value="Winged helix-like DNA-binding domain superfamily/Winged helix DNA-binding domain"/>
    <property type="match status" value="1"/>
</dbReference>
<evidence type="ECO:0008006" key="3">
    <source>
        <dbReference type="Google" id="ProtNLM"/>
    </source>
</evidence>
<dbReference type="EMBL" id="AOHX01000035">
    <property type="protein sequence ID" value="ELY45357.1"/>
    <property type="molecule type" value="Genomic_DNA"/>
</dbReference>
<keyword evidence="2" id="KW-1185">Reference proteome</keyword>
<dbReference type="eggNOG" id="arCOG01868">
    <property type="taxonomic scope" value="Archaea"/>
</dbReference>
<dbReference type="OrthoDB" id="195102at2157"/>